<dbReference type="EMBL" id="FXUA01000011">
    <property type="protein sequence ID" value="SMP35639.1"/>
    <property type="molecule type" value="Genomic_DNA"/>
</dbReference>
<comment type="caution">
    <text evidence="1">The sequence shown here is derived from an EMBL/GenBank/DDBJ whole genome shotgun (WGS) entry which is preliminary data.</text>
</comment>
<evidence type="ECO:0000313" key="1">
    <source>
        <dbReference type="EMBL" id="SMP35639.1"/>
    </source>
</evidence>
<organism evidence="1 2">
    <name type="scientific">Algoriphagus winogradskyi</name>
    <dbReference type="NCBI Taxonomy" id="237017"/>
    <lineage>
        <taxon>Bacteria</taxon>
        <taxon>Pseudomonadati</taxon>
        <taxon>Bacteroidota</taxon>
        <taxon>Cytophagia</taxon>
        <taxon>Cytophagales</taxon>
        <taxon>Cyclobacteriaceae</taxon>
        <taxon>Algoriphagus</taxon>
    </lineage>
</organism>
<reference evidence="1 2" key="1">
    <citation type="submission" date="2017-05" db="EMBL/GenBank/DDBJ databases">
        <authorList>
            <person name="Varghese N."/>
            <person name="Submissions S."/>
        </authorList>
    </citation>
    <scope>NUCLEOTIDE SEQUENCE [LARGE SCALE GENOMIC DNA]</scope>
    <source>
        <strain evidence="1 2">DSM 15360</strain>
    </source>
</reference>
<dbReference type="Proteomes" id="UP001157915">
    <property type="component" value="Unassembled WGS sequence"/>
</dbReference>
<protein>
    <submittedName>
        <fullName evidence="1">Uncharacterized protein</fullName>
    </submittedName>
</protein>
<proteinExistence type="predicted"/>
<evidence type="ECO:0000313" key="2">
    <source>
        <dbReference type="Proteomes" id="UP001157915"/>
    </source>
</evidence>
<keyword evidence="2" id="KW-1185">Reference proteome</keyword>
<sequence length="54" mass="6363">MKPFFRGNMNERCRWCLVILLGVVVLTANRELEIVPTIWDYMKGFIPAVRNFFG</sequence>
<name>A0ABY1PLZ8_9BACT</name>
<gene>
    <name evidence="1" type="ORF">SAMN06265367_11125</name>
</gene>
<accession>A0ABY1PLZ8</accession>